<name>B9TIJ5_RICCO</name>
<feature type="region of interest" description="Disordered" evidence="1">
    <location>
        <begin position="1"/>
        <end position="61"/>
    </location>
</feature>
<reference evidence="3" key="1">
    <citation type="journal article" date="2010" name="Nat. Biotechnol.">
        <title>Draft genome sequence of the oilseed species Ricinus communis.</title>
        <authorList>
            <person name="Chan A.P."/>
            <person name="Crabtree J."/>
            <person name="Zhao Q."/>
            <person name="Lorenzi H."/>
            <person name="Orvis J."/>
            <person name="Puiu D."/>
            <person name="Melake-Berhan A."/>
            <person name="Jones K.M."/>
            <person name="Redman J."/>
            <person name="Chen G."/>
            <person name="Cahoon E.B."/>
            <person name="Gedil M."/>
            <person name="Stanke M."/>
            <person name="Haas B.J."/>
            <person name="Wortman J.R."/>
            <person name="Fraser-Liggett C.M."/>
            <person name="Ravel J."/>
            <person name="Rabinowicz P.D."/>
        </authorList>
    </citation>
    <scope>NUCLEOTIDE SEQUENCE [LARGE SCALE GENOMIC DNA]</scope>
    <source>
        <strain evidence="3">cv. Hale</strain>
    </source>
</reference>
<dbReference type="AlphaFoldDB" id="B9TIJ5"/>
<evidence type="ECO:0000256" key="1">
    <source>
        <dbReference type="SAM" id="MobiDB-lite"/>
    </source>
</evidence>
<dbReference type="Proteomes" id="UP000008311">
    <property type="component" value="Unassembled WGS sequence"/>
</dbReference>
<feature type="compositionally biased region" description="Polar residues" evidence="1">
    <location>
        <begin position="17"/>
        <end position="49"/>
    </location>
</feature>
<dbReference type="InParanoid" id="B9TIJ5"/>
<protein>
    <submittedName>
        <fullName evidence="2">Uncharacterized protein</fullName>
    </submittedName>
</protein>
<proteinExistence type="predicted"/>
<evidence type="ECO:0000313" key="3">
    <source>
        <dbReference type="Proteomes" id="UP000008311"/>
    </source>
</evidence>
<gene>
    <name evidence="2" type="ORF">RCOM_1806600</name>
</gene>
<organism evidence="2 3">
    <name type="scientific">Ricinus communis</name>
    <name type="common">Castor bean</name>
    <dbReference type="NCBI Taxonomy" id="3988"/>
    <lineage>
        <taxon>Eukaryota</taxon>
        <taxon>Viridiplantae</taxon>
        <taxon>Streptophyta</taxon>
        <taxon>Embryophyta</taxon>
        <taxon>Tracheophyta</taxon>
        <taxon>Spermatophyta</taxon>
        <taxon>Magnoliopsida</taxon>
        <taxon>eudicotyledons</taxon>
        <taxon>Gunneridae</taxon>
        <taxon>Pentapetalae</taxon>
        <taxon>rosids</taxon>
        <taxon>fabids</taxon>
        <taxon>Malpighiales</taxon>
        <taxon>Euphorbiaceae</taxon>
        <taxon>Acalyphoideae</taxon>
        <taxon>Acalypheae</taxon>
        <taxon>Ricinus</taxon>
    </lineage>
</organism>
<sequence>MRDRLLPCEDSGYAQPRMTSSSRRGSTPVRSMSPLTTCAPRSSGRTSASLPLRAKWKGERA</sequence>
<accession>B9TIJ5</accession>
<evidence type="ECO:0000313" key="2">
    <source>
        <dbReference type="EMBL" id="EEF24321.1"/>
    </source>
</evidence>
<dbReference type="EMBL" id="EQ982637">
    <property type="protein sequence ID" value="EEF24321.1"/>
    <property type="molecule type" value="Genomic_DNA"/>
</dbReference>
<keyword evidence="3" id="KW-1185">Reference proteome</keyword>